<dbReference type="Proteomes" id="UP001145353">
    <property type="component" value="Unassembled WGS sequence"/>
</dbReference>
<comment type="cofactor">
    <cofactor evidence="1">
        <name>Mg(2+)</name>
        <dbReference type="ChEBI" id="CHEBI:18420"/>
    </cofactor>
</comment>
<evidence type="ECO:0000256" key="4">
    <source>
        <dbReference type="SAM" id="MobiDB-lite"/>
    </source>
</evidence>
<evidence type="ECO:0000256" key="2">
    <source>
        <dbReference type="ARBA" id="ARBA00022722"/>
    </source>
</evidence>
<evidence type="ECO:0000256" key="3">
    <source>
        <dbReference type="ARBA" id="ARBA00022801"/>
    </source>
</evidence>
<dbReference type="Pfam" id="PF08774">
    <property type="entry name" value="VRR_NUC"/>
    <property type="match status" value="1"/>
</dbReference>
<feature type="region of interest" description="Disordered" evidence="4">
    <location>
        <begin position="1"/>
        <end position="28"/>
    </location>
</feature>
<feature type="domain" description="VRR-NUC" evidence="5">
    <location>
        <begin position="25"/>
        <end position="135"/>
    </location>
</feature>
<dbReference type="EMBL" id="JAHXDE010000004">
    <property type="protein sequence ID" value="MCT8506158.1"/>
    <property type="molecule type" value="Genomic_DNA"/>
</dbReference>
<proteinExistence type="predicted"/>
<dbReference type="RefSeq" id="WP_261536050.1">
    <property type="nucleotide sequence ID" value="NZ_JAHXDE010000004.1"/>
</dbReference>
<comment type="caution">
    <text evidence="6">The sequence shown here is derived from an EMBL/GenBank/DDBJ whole genome shotgun (WGS) entry which is preliminary data.</text>
</comment>
<gene>
    <name evidence="6" type="ORF">KZO87_12315</name>
</gene>
<keyword evidence="3" id="KW-0378">Hydrolase</keyword>
<dbReference type="Gene3D" id="3.40.1350.10">
    <property type="match status" value="1"/>
</dbReference>
<dbReference type="InterPro" id="IPR011856">
    <property type="entry name" value="tRNA_endonuc-like_dom_sf"/>
</dbReference>
<dbReference type="GO" id="GO:0004518">
    <property type="term" value="F:nuclease activity"/>
    <property type="evidence" value="ECO:0007669"/>
    <property type="project" value="UniProtKB-KW"/>
</dbReference>
<dbReference type="SMART" id="SM00990">
    <property type="entry name" value="VRR_NUC"/>
    <property type="match status" value="1"/>
</dbReference>
<reference evidence="6" key="1">
    <citation type="submission" date="2021-07" db="EMBL/GenBank/DDBJ databases">
        <authorList>
            <person name="Luelf R.H."/>
        </authorList>
    </citation>
    <scope>NUCLEOTIDE SEQUENCE</scope>
    <source>
        <strain evidence="6">TMW 2.2304</strain>
    </source>
</reference>
<evidence type="ECO:0000256" key="1">
    <source>
        <dbReference type="ARBA" id="ARBA00001946"/>
    </source>
</evidence>
<keyword evidence="7" id="KW-1185">Reference proteome</keyword>
<protein>
    <submittedName>
        <fullName evidence="6">VRR-NUC domain-containing protein</fullName>
    </submittedName>
</protein>
<evidence type="ECO:0000313" key="6">
    <source>
        <dbReference type="EMBL" id="MCT8506158.1"/>
    </source>
</evidence>
<feature type="compositionally biased region" description="Basic residues" evidence="4">
    <location>
        <begin position="1"/>
        <end position="12"/>
    </location>
</feature>
<reference evidence="6" key="2">
    <citation type="journal article" date="2022" name="Syst. Appl. Microbiol.">
        <title>Chromohalobacter moromii sp. nov., a moderately halophilic bacterium isolated from lupine-based moromi fermentation.</title>
        <authorList>
            <person name="Lulf R.H."/>
            <person name="Hilgarth M."/>
            <person name="Ehrmann M.A."/>
        </authorList>
    </citation>
    <scope>NUCLEOTIDE SEQUENCE</scope>
    <source>
        <strain evidence="6">TMW 2.2304</strain>
    </source>
</reference>
<evidence type="ECO:0000313" key="7">
    <source>
        <dbReference type="Proteomes" id="UP001145353"/>
    </source>
</evidence>
<name>A0A9X3B6X0_9GAMM</name>
<accession>A0A9X3B6X0</accession>
<organism evidence="6 7">
    <name type="scientific">Chromohalobacter moromii</name>
    <dbReference type="NCBI Taxonomy" id="2860329"/>
    <lineage>
        <taxon>Bacteria</taxon>
        <taxon>Pseudomonadati</taxon>
        <taxon>Pseudomonadota</taxon>
        <taxon>Gammaproteobacteria</taxon>
        <taxon>Oceanospirillales</taxon>
        <taxon>Halomonadaceae</taxon>
        <taxon>Chromohalobacter</taxon>
    </lineage>
</organism>
<evidence type="ECO:0000259" key="5">
    <source>
        <dbReference type="SMART" id="SM00990"/>
    </source>
</evidence>
<dbReference type="GO" id="GO:0016788">
    <property type="term" value="F:hydrolase activity, acting on ester bonds"/>
    <property type="evidence" value="ECO:0007669"/>
    <property type="project" value="InterPro"/>
</dbReference>
<dbReference type="InterPro" id="IPR014883">
    <property type="entry name" value="VRR_NUC"/>
</dbReference>
<dbReference type="AlphaFoldDB" id="A0A9X3B6X0"/>
<keyword evidence="2" id="KW-0540">Nuclease</keyword>
<sequence length="165" mass="18018">MGLKTNPRRPRARNANGTPRKKPVDWEGQEQTRLMLWLKGEANRGTAVGPAHANTYAVPNGGSRHGLEAAKMKQQGVRSGVSDLVIAVPRGGYHGLYLELKATPPRDAELAESQREWLAKMEEAGYCAKLARGIEEAKAVIREYMVMSPTEVAGGRLPVLSGSEW</sequence>
<dbReference type="GO" id="GO:0003676">
    <property type="term" value="F:nucleic acid binding"/>
    <property type="evidence" value="ECO:0007669"/>
    <property type="project" value="InterPro"/>
</dbReference>